<dbReference type="Proteomes" id="UP000318288">
    <property type="component" value="Unassembled WGS sequence"/>
</dbReference>
<proteinExistence type="predicted"/>
<protein>
    <recommendedName>
        <fullName evidence="4">SLA1 homology domain-containing protein</fullName>
    </recommendedName>
</protein>
<feature type="chain" id="PRO_5022820133" description="SLA1 homology domain-containing protein" evidence="1">
    <location>
        <begin position="23"/>
        <end position="545"/>
    </location>
</feature>
<evidence type="ECO:0000313" key="2">
    <source>
        <dbReference type="EMBL" id="TWU50661.1"/>
    </source>
</evidence>
<sequence length="545" mass="61054" precursor="true">MRCFCAKFFLALIAIASTNAMASETTPQLIHPATDASVKNGPPQEWRFEWSEVENATEYELFVIHPDDDTPVVFVDGIREANYLHIEDKFVEQEQLQGWLWRVRAKVDGDWMPWSALEQFNVGTMTPEQEHEAGMIANSIAPSEERPQFASVFFTGAEFSITYFTRFLQPTEDGDALVIREATFRYSPSGVTFETLDGTVLPQSEVQQRLRKPQLVVIPPDFEPEFDYYKSVLAADTIVARPDRSSHVRKRNASHTWRTNEEALRQPTPWEAMEFLNIVFNGVNCELTRSAFDENLNASSEKQLWSPGALKFTSAGGTVGDPEKLKQFLRKERIAVILRDDESLGTLYRTILASNTVVVTLDESIGPIVPDNSVADVELALPATVTTAATSSAISTPAEPSVDSESISMLNSDRTTSSISQSSGTLVQTGAGDDQFEGAVWKFKITPKNIEPLLGRYRINDHVLYQREVLSGSDYSKKVGTNHPKGQKTMTVFTDMRGFTQNTRKVIEGLRGTAHLELQEYGRWTGTIKLDGKPEMKMECIRILE</sequence>
<gene>
    <name evidence="2" type="ORF">Poly51_39540</name>
</gene>
<keyword evidence="3" id="KW-1185">Reference proteome</keyword>
<dbReference type="Gene3D" id="2.60.40.10">
    <property type="entry name" value="Immunoglobulins"/>
    <property type="match status" value="1"/>
</dbReference>
<comment type="caution">
    <text evidence="2">The sequence shown here is derived from an EMBL/GenBank/DDBJ whole genome shotgun (WGS) entry which is preliminary data.</text>
</comment>
<evidence type="ECO:0008006" key="4">
    <source>
        <dbReference type="Google" id="ProtNLM"/>
    </source>
</evidence>
<dbReference type="RefSeq" id="WP_146459360.1">
    <property type="nucleotide sequence ID" value="NZ_SJPW01000005.1"/>
</dbReference>
<dbReference type="OrthoDB" id="287131at2"/>
<reference evidence="2 3" key="1">
    <citation type="submission" date="2019-02" db="EMBL/GenBank/DDBJ databases">
        <title>Deep-cultivation of Planctomycetes and their phenomic and genomic characterization uncovers novel biology.</title>
        <authorList>
            <person name="Wiegand S."/>
            <person name="Jogler M."/>
            <person name="Boedeker C."/>
            <person name="Pinto D."/>
            <person name="Vollmers J."/>
            <person name="Rivas-Marin E."/>
            <person name="Kohn T."/>
            <person name="Peeters S.H."/>
            <person name="Heuer A."/>
            <person name="Rast P."/>
            <person name="Oberbeckmann S."/>
            <person name="Bunk B."/>
            <person name="Jeske O."/>
            <person name="Meyerdierks A."/>
            <person name="Storesund J.E."/>
            <person name="Kallscheuer N."/>
            <person name="Luecker S."/>
            <person name="Lage O.M."/>
            <person name="Pohl T."/>
            <person name="Merkel B.J."/>
            <person name="Hornburger P."/>
            <person name="Mueller R.-W."/>
            <person name="Bruemmer F."/>
            <person name="Labrenz M."/>
            <person name="Spormann A.M."/>
            <person name="Op Den Camp H."/>
            <person name="Overmann J."/>
            <person name="Amann R."/>
            <person name="Jetten M.S.M."/>
            <person name="Mascher T."/>
            <person name="Medema M.H."/>
            <person name="Devos D.P."/>
            <person name="Kaster A.-K."/>
            <person name="Ovreas L."/>
            <person name="Rohde M."/>
            <person name="Galperin M.Y."/>
            <person name="Jogler C."/>
        </authorList>
    </citation>
    <scope>NUCLEOTIDE SEQUENCE [LARGE SCALE GENOMIC DNA]</scope>
    <source>
        <strain evidence="2 3">Poly51</strain>
    </source>
</reference>
<dbReference type="AlphaFoldDB" id="A0A5C6ETK6"/>
<evidence type="ECO:0000256" key="1">
    <source>
        <dbReference type="SAM" id="SignalP"/>
    </source>
</evidence>
<accession>A0A5C6ETK6</accession>
<feature type="signal peptide" evidence="1">
    <location>
        <begin position="1"/>
        <end position="22"/>
    </location>
</feature>
<evidence type="ECO:0000313" key="3">
    <source>
        <dbReference type="Proteomes" id="UP000318288"/>
    </source>
</evidence>
<keyword evidence="1" id="KW-0732">Signal</keyword>
<organism evidence="2 3">
    <name type="scientific">Rubripirellula tenax</name>
    <dbReference type="NCBI Taxonomy" id="2528015"/>
    <lineage>
        <taxon>Bacteria</taxon>
        <taxon>Pseudomonadati</taxon>
        <taxon>Planctomycetota</taxon>
        <taxon>Planctomycetia</taxon>
        <taxon>Pirellulales</taxon>
        <taxon>Pirellulaceae</taxon>
        <taxon>Rubripirellula</taxon>
    </lineage>
</organism>
<dbReference type="EMBL" id="SJPW01000005">
    <property type="protein sequence ID" value="TWU50661.1"/>
    <property type="molecule type" value="Genomic_DNA"/>
</dbReference>
<name>A0A5C6ETK6_9BACT</name>
<dbReference type="InterPro" id="IPR013783">
    <property type="entry name" value="Ig-like_fold"/>
</dbReference>